<evidence type="ECO:0000256" key="7">
    <source>
        <dbReference type="ARBA" id="ARBA00022806"/>
    </source>
</evidence>
<sequence length="878" mass="98773">MNRRKLLADAQAMAAKAEEDKNEITVSHKEGIDFGVVGQDSVYIDVTILNLKRGYHSGVVLETIYVRKDESKFSATLSGKSRWVKRNEARTLCVKFHPSIDGECEDVLELVFLETSSKERFLITRRLCAVVGSQDDHEQLKPKSAYTRRKPAPFQFNGPVIPSLRPPTWGPIKWTSRLLEYKSPENLIQAAFAPRSKSTTKSILQDVKQFLPPAFTVNTYGEHFQVMLYIEDEQMRQDLEMYALTDVELSPNHPRYDLQVKGLEEGRPSVIVGDFILVRHTGAPDGPQYEGRIHQVHQTHVSLRFDDKFSTYKGTKFDVNFTLNRLPHRRMHQALTNSFKESRILFPRAEHLARNQRVSVIQRNTISPVNRRIAEDPEQLETVAAIIHQPRGAVPFIVFGPPGTGKTVTIVEAIHQLLLCDPEARVLACAPSNSAADLIARKLLSLGTTQLFRLNSLSRKYLDLPKDLIKFSAVNDNLTFVFPVVEDLRKYHVVVSTCLSGGVPAQLGVKRGHFSHIFCDEAGQATEPEVMLPIKSIADNFTNVVLAGDNKQLGPIVHSRIAASLGLAVSYLARLMQRELYSLDPQTSFGGSGITIVKLVNNFRSHPAILDFSNNQFYDGELKPCGNPALIRSLENSDELPTKKFPLIFHGILGKDDREGSSPSFFNIGECVLVKKYVSSLLGDRKLRIRPEEIGIITPYYAQRCKIMDLLYRDPKLRGISVGSVEEFQGQERRVIIMSTVRSNTNYVESDIRRTLGFVANPQRFNVAITRAQALLIVIGNPDILALDPLWRAFLNYIHIRGGWRGKAISWNPDDGVNPGHGEYDQEMKRRAEGEAEEMMARLKSLIAQKNDGSEFDFELSDDDLDMGPDGAVRWDAD</sequence>
<dbReference type="Pfam" id="PF13086">
    <property type="entry name" value="AAA_11"/>
    <property type="match status" value="2"/>
</dbReference>
<keyword evidence="4" id="KW-0963">Cytoplasm</keyword>
<dbReference type="GO" id="GO:0031047">
    <property type="term" value="P:regulatory ncRNA-mediated gene silencing"/>
    <property type="evidence" value="ECO:0007669"/>
    <property type="project" value="UniProtKB-KW"/>
</dbReference>
<dbReference type="GO" id="GO:0032574">
    <property type="term" value="F:5'-3' RNA helicase activity"/>
    <property type="evidence" value="ECO:0007669"/>
    <property type="project" value="InterPro"/>
</dbReference>
<evidence type="ECO:0000259" key="14">
    <source>
        <dbReference type="Pfam" id="PF13087"/>
    </source>
</evidence>
<keyword evidence="9" id="KW-0694">RNA-binding</keyword>
<dbReference type="PANTHER" id="PTHR45418">
    <property type="entry name" value="CANCER/TESTIS ANTIGEN 55"/>
    <property type="match status" value="1"/>
</dbReference>
<dbReference type="SUPFAM" id="SSF52540">
    <property type="entry name" value="P-loop containing nucleoside triphosphate hydrolases"/>
    <property type="match status" value="1"/>
</dbReference>
<evidence type="ECO:0000256" key="6">
    <source>
        <dbReference type="ARBA" id="ARBA00022801"/>
    </source>
</evidence>
<proteinExistence type="inferred from homology"/>
<dbReference type="InterPro" id="IPR041677">
    <property type="entry name" value="DNA2/NAM7_AAA_11"/>
</dbReference>
<keyword evidence="6" id="KW-0378">Hydrolase</keyword>
<evidence type="ECO:0000259" key="15">
    <source>
        <dbReference type="Pfam" id="PF21634"/>
    </source>
</evidence>
<organism evidence="17 18">
    <name type="scientific">Mycena maculata</name>
    <dbReference type="NCBI Taxonomy" id="230809"/>
    <lineage>
        <taxon>Eukaryota</taxon>
        <taxon>Fungi</taxon>
        <taxon>Dikarya</taxon>
        <taxon>Basidiomycota</taxon>
        <taxon>Agaricomycotina</taxon>
        <taxon>Agaricomycetes</taxon>
        <taxon>Agaricomycetidae</taxon>
        <taxon>Agaricales</taxon>
        <taxon>Marasmiineae</taxon>
        <taxon>Mycenaceae</taxon>
        <taxon>Mycena</taxon>
    </lineage>
</organism>
<feature type="domain" description="DNA2/NAM7 helicase helicase" evidence="13">
    <location>
        <begin position="488"/>
        <end position="560"/>
    </location>
</feature>
<feature type="domain" description="DNA2/NAM7 helicase helicase" evidence="13">
    <location>
        <begin position="379"/>
        <end position="445"/>
    </location>
</feature>
<dbReference type="GO" id="GO:0036464">
    <property type="term" value="C:cytoplasmic ribonucleoprotein granule"/>
    <property type="evidence" value="ECO:0007669"/>
    <property type="project" value="UniProtKB-SubCell"/>
</dbReference>
<comment type="similarity">
    <text evidence="2">Belongs to the DNA2/NAM7 helicase family. SDE3 subfamily.</text>
</comment>
<evidence type="ECO:0000259" key="13">
    <source>
        <dbReference type="Pfam" id="PF13086"/>
    </source>
</evidence>
<dbReference type="GO" id="GO:0005524">
    <property type="term" value="F:ATP binding"/>
    <property type="evidence" value="ECO:0007669"/>
    <property type="project" value="UniProtKB-KW"/>
</dbReference>
<evidence type="ECO:0000313" key="18">
    <source>
        <dbReference type="Proteomes" id="UP001215280"/>
    </source>
</evidence>
<evidence type="ECO:0000256" key="1">
    <source>
        <dbReference type="ARBA" id="ARBA00004331"/>
    </source>
</evidence>
<keyword evidence="18" id="KW-1185">Reference proteome</keyword>
<dbReference type="CDD" id="cd18038">
    <property type="entry name" value="DEXXQc_Helz-like"/>
    <property type="match status" value="1"/>
</dbReference>
<dbReference type="GO" id="GO:0016787">
    <property type="term" value="F:hydrolase activity"/>
    <property type="evidence" value="ECO:0007669"/>
    <property type="project" value="UniProtKB-KW"/>
</dbReference>
<dbReference type="InterPro" id="IPR047187">
    <property type="entry name" value="SF1_C_Upf1"/>
</dbReference>
<feature type="region of interest" description="Disordered" evidence="12">
    <location>
        <begin position="858"/>
        <end position="878"/>
    </location>
</feature>
<keyword evidence="8" id="KW-0067">ATP-binding</keyword>
<comment type="catalytic activity">
    <reaction evidence="11">
        <text>ATP + H2O = ADP + phosphate + H(+)</text>
        <dbReference type="Rhea" id="RHEA:13065"/>
        <dbReference type="ChEBI" id="CHEBI:15377"/>
        <dbReference type="ChEBI" id="CHEBI:15378"/>
        <dbReference type="ChEBI" id="CHEBI:30616"/>
        <dbReference type="ChEBI" id="CHEBI:43474"/>
        <dbReference type="ChEBI" id="CHEBI:456216"/>
        <dbReference type="EC" id="3.6.4.13"/>
    </reaction>
</comment>
<dbReference type="Pfam" id="PF21634">
    <property type="entry name" value="MOV-10_beta-barrel"/>
    <property type="match status" value="1"/>
</dbReference>
<evidence type="ECO:0000256" key="2">
    <source>
        <dbReference type="ARBA" id="ARBA00005601"/>
    </source>
</evidence>
<dbReference type="AlphaFoldDB" id="A0AAD7IMB7"/>
<reference evidence="17" key="1">
    <citation type="submission" date="2023-03" db="EMBL/GenBank/DDBJ databases">
        <title>Massive genome expansion in bonnet fungi (Mycena s.s.) driven by repeated elements and novel gene families across ecological guilds.</title>
        <authorList>
            <consortium name="Lawrence Berkeley National Laboratory"/>
            <person name="Harder C.B."/>
            <person name="Miyauchi S."/>
            <person name="Viragh M."/>
            <person name="Kuo A."/>
            <person name="Thoen E."/>
            <person name="Andreopoulos B."/>
            <person name="Lu D."/>
            <person name="Skrede I."/>
            <person name="Drula E."/>
            <person name="Henrissat B."/>
            <person name="Morin E."/>
            <person name="Kohler A."/>
            <person name="Barry K."/>
            <person name="LaButti K."/>
            <person name="Morin E."/>
            <person name="Salamov A."/>
            <person name="Lipzen A."/>
            <person name="Mereny Z."/>
            <person name="Hegedus B."/>
            <person name="Baldrian P."/>
            <person name="Stursova M."/>
            <person name="Weitz H."/>
            <person name="Taylor A."/>
            <person name="Grigoriev I.V."/>
            <person name="Nagy L.G."/>
            <person name="Martin F."/>
            <person name="Kauserud H."/>
        </authorList>
    </citation>
    <scope>NUCLEOTIDE SEQUENCE</scope>
    <source>
        <strain evidence="17">CBHHK188m</strain>
    </source>
</reference>
<evidence type="ECO:0000256" key="4">
    <source>
        <dbReference type="ARBA" id="ARBA00022490"/>
    </source>
</evidence>
<feature type="domain" description="Helicase MOV-10-like beta-barrel" evidence="15">
    <location>
        <begin position="251"/>
        <end position="321"/>
    </location>
</feature>
<evidence type="ECO:0000256" key="10">
    <source>
        <dbReference type="ARBA" id="ARBA00023158"/>
    </source>
</evidence>
<dbReference type="InterPro" id="IPR041679">
    <property type="entry name" value="DNA2/NAM7-like_C"/>
</dbReference>
<dbReference type="InterPro" id="IPR027417">
    <property type="entry name" value="P-loop_NTPase"/>
</dbReference>
<dbReference type="EMBL" id="JARJLG010000098">
    <property type="protein sequence ID" value="KAJ7746480.1"/>
    <property type="molecule type" value="Genomic_DNA"/>
</dbReference>
<feature type="domain" description="Helicase MOV-10 helical" evidence="16">
    <location>
        <begin position="180"/>
        <end position="239"/>
    </location>
</feature>
<evidence type="ECO:0000256" key="11">
    <source>
        <dbReference type="ARBA" id="ARBA00047984"/>
    </source>
</evidence>
<dbReference type="CDD" id="cd18808">
    <property type="entry name" value="SF1_C_Upf1"/>
    <property type="match status" value="1"/>
</dbReference>
<feature type="domain" description="DNA2/NAM7 helicase-like C-terminal" evidence="14">
    <location>
        <begin position="595"/>
        <end position="782"/>
    </location>
</feature>
<dbReference type="InterPro" id="IPR049080">
    <property type="entry name" value="MOV-10-like_beta-barrel"/>
</dbReference>
<comment type="subcellular location">
    <subcellularLocation>
        <location evidence="1">Cytoplasm</location>
        <location evidence="1">Cytoplasmic ribonucleoprotein granule</location>
    </subcellularLocation>
</comment>
<dbReference type="FunFam" id="3.40.50.300:FF:000608">
    <property type="entry name" value="Mov10 RISC complex RNA helicase"/>
    <property type="match status" value="1"/>
</dbReference>
<gene>
    <name evidence="17" type="ORF">DFH07DRAFT_590826</name>
</gene>
<dbReference type="Proteomes" id="UP001215280">
    <property type="component" value="Unassembled WGS sequence"/>
</dbReference>
<dbReference type="EC" id="3.6.4.13" evidence="3"/>
<dbReference type="InterPro" id="IPR026122">
    <property type="entry name" value="MOV-10/SDE3_DEXXQ/H-box"/>
</dbReference>
<evidence type="ECO:0000256" key="12">
    <source>
        <dbReference type="SAM" id="MobiDB-lite"/>
    </source>
</evidence>
<evidence type="ECO:0000313" key="17">
    <source>
        <dbReference type="EMBL" id="KAJ7746480.1"/>
    </source>
</evidence>
<keyword evidence="7 17" id="KW-0347">Helicase</keyword>
<evidence type="ECO:0000256" key="8">
    <source>
        <dbReference type="ARBA" id="ARBA00022840"/>
    </source>
</evidence>
<dbReference type="InterPro" id="IPR049079">
    <property type="entry name" value="Mov-10_helical"/>
</dbReference>
<accession>A0AAD7IMB7</accession>
<feature type="compositionally biased region" description="Acidic residues" evidence="12">
    <location>
        <begin position="858"/>
        <end position="867"/>
    </location>
</feature>
<dbReference type="Pfam" id="PF21635">
    <property type="entry name" value="Mov-10_helical"/>
    <property type="match status" value="1"/>
</dbReference>
<comment type="caution">
    <text evidence="17">The sequence shown here is derived from an EMBL/GenBank/DDBJ whole genome shotgun (WGS) entry which is preliminary data.</text>
</comment>
<evidence type="ECO:0000256" key="9">
    <source>
        <dbReference type="ARBA" id="ARBA00022884"/>
    </source>
</evidence>
<evidence type="ECO:0000256" key="3">
    <source>
        <dbReference type="ARBA" id="ARBA00012552"/>
    </source>
</evidence>
<evidence type="ECO:0000256" key="5">
    <source>
        <dbReference type="ARBA" id="ARBA00022741"/>
    </source>
</evidence>
<protein>
    <recommendedName>
        <fullName evidence="3">RNA helicase</fullName>
        <ecNumber evidence="3">3.6.4.13</ecNumber>
    </recommendedName>
</protein>
<dbReference type="Gene3D" id="3.40.50.300">
    <property type="entry name" value="P-loop containing nucleotide triphosphate hydrolases"/>
    <property type="match status" value="2"/>
</dbReference>
<keyword evidence="10" id="KW-0943">RNA-mediated gene silencing</keyword>
<dbReference type="PANTHER" id="PTHR45418:SF1">
    <property type="entry name" value="CANCER_TESTIS ANTIGEN 55"/>
    <property type="match status" value="1"/>
</dbReference>
<name>A0AAD7IMB7_9AGAR</name>
<keyword evidence="5" id="KW-0547">Nucleotide-binding</keyword>
<dbReference type="Pfam" id="PF13087">
    <property type="entry name" value="AAA_12"/>
    <property type="match status" value="1"/>
</dbReference>
<evidence type="ECO:0000259" key="16">
    <source>
        <dbReference type="Pfam" id="PF21635"/>
    </source>
</evidence>
<dbReference type="GO" id="GO:0003723">
    <property type="term" value="F:RNA binding"/>
    <property type="evidence" value="ECO:0007669"/>
    <property type="project" value="UniProtKB-KW"/>
</dbReference>